<keyword evidence="2" id="KW-1185">Reference proteome</keyword>
<name>A0A1J6I795_9HYPH</name>
<evidence type="ECO:0000313" key="1">
    <source>
        <dbReference type="EMBL" id="OIS93710.1"/>
    </source>
</evidence>
<dbReference type="Proteomes" id="UP000182985">
    <property type="component" value="Unassembled WGS sequence"/>
</dbReference>
<proteinExistence type="predicted"/>
<evidence type="ECO:0000313" key="2">
    <source>
        <dbReference type="Proteomes" id="UP000182985"/>
    </source>
</evidence>
<protein>
    <submittedName>
        <fullName evidence="1">Uncharacterized protein</fullName>
    </submittedName>
</protein>
<dbReference type="AlphaFoldDB" id="A0A1J6I795"/>
<reference evidence="1 2" key="1">
    <citation type="submission" date="2016-10" db="EMBL/GenBank/DDBJ databases">
        <title>The Draft Genome Sequence of the Potato Rhizosphere Bacteria Ochrobactrum sp. IPA7.2.</title>
        <authorList>
            <person name="Gogoleva N.E."/>
            <person name="Khlopko Y.A."/>
            <person name="Burygin G.L."/>
            <person name="Plotnikov A.O."/>
        </authorList>
    </citation>
    <scope>NUCLEOTIDE SEQUENCE [LARGE SCALE GENOMIC DNA]</scope>
    <source>
        <strain evidence="1 2">IPA7.2</strain>
    </source>
</reference>
<sequence>MNNSAVILVDKFRAHLLLKACFRTLPSSATPVSQAAVQWLPDVRKIQPRDRIGSKSIVKAFLAVE</sequence>
<comment type="caution">
    <text evidence="1">The sequence shown here is derived from an EMBL/GenBank/DDBJ whole genome shotgun (WGS) entry which is preliminary data.</text>
</comment>
<organism evidence="1 2">
    <name type="scientific">Brucella cytisi</name>
    <dbReference type="NCBI Taxonomy" id="407152"/>
    <lineage>
        <taxon>Bacteria</taxon>
        <taxon>Pseudomonadati</taxon>
        <taxon>Pseudomonadota</taxon>
        <taxon>Alphaproteobacteria</taxon>
        <taxon>Hyphomicrobiales</taxon>
        <taxon>Brucellaceae</taxon>
        <taxon>Brucella/Ochrobactrum group</taxon>
        <taxon>Brucella</taxon>
    </lineage>
</organism>
<dbReference type="EMBL" id="MOEC01000008">
    <property type="protein sequence ID" value="OIS93710.1"/>
    <property type="molecule type" value="Genomic_DNA"/>
</dbReference>
<accession>A0A1J6I795</accession>
<gene>
    <name evidence="1" type="ORF">BLA27_10430</name>
</gene>